<protein>
    <recommendedName>
        <fullName evidence="2">CopG family transcriptional regulator</fullName>
    </recommendedName>
</protein>
<comment type="caution">
    <text evidence="1">The sequence shown here is derived from an EMBL/GenBank/DDBJ whole genome shotgun (WGS) entry which is preliminary data.</text>
</comment>
<evidence type="ECO:0000313" key="1">
    <source>
        <dbReference type="EMBL" id="GAG30788.1"/>
    </source>
</evidence>
<dbReference type="AlphaFoldDB" id="X0X2B5"/>
<reference evidence="1" key="1">
    <citation type="journal article" date="2014" name="Front. Microbiol.">
        <title>High frequency of phylogenetically diverse reductive dehalogenase-homologous genes in deep subseafloor sedimentary metagenomes.</title>
        <authorList>
            <person name="Kawai M."/>
            <person name="Futagami T."/>
            <person name="Toyoda A."/>
            <person name="Takaki Y."/>
            <person name="Nishi S."/>
            <person name="Hori S."/>
            <person name="Arai W."/>
            <person name="Tsubouchi T."/>
            <person name="Morono Y."/>
            <person name="Uchiyama I."/>
            <person name="Ito T."/>
            <person name="Fujiyama A."/>
            <person name="Inagaki F."/>
            <person name="Takami H."/>
        </authorList>
    </citation>
    <scope>NUCLEOTIDE SEQUENCE</scope>
    <source>
        <strain evidence="1">Expedition CK06-06</strain>
    </source>
</reference>
<sequence length="43" mass="5292">MRATEHILVDEKVKEFLEKNKLHNRESFNEVIRRLLKLKEKKT</sequence>
<evidence type="ECO:0008006" key="2">
    <source>
        <dbReference type="Google" id="ProtNLM"/>
    </source>
</evidence>
<dbReference type="EMBL" id="BARS01046586">
    <property type="protein sequence ID" value="GAG30788.1"/>
    <property type="molecule type" value="Genomic_DNA"/>
</dbReference>
<gene>
    <name evidence="1" type="ORF">S01H1_70100</name>
</gene>
<accession>X0X2B5</accession>
<organism evidence="1">
    <name type="scientific">marine sediment metagenome</name>
    <dbReference type="NCBI Taxonomy" id="412755"/>
    <lineage>
        <taxon>unclassified sequences</taxon>
        <taxon>metagenomes</taxon>
        <taxon>ecological metagenomes</taxon>
    </lineage>
</organism>
<name>X0X2B5_9ZZZZ</name>
<proteinExistence type="predicted"/>